<dbReference type="InterPro" id="IPR010657">
    <property type="entry name" value="ImpA_N"/>
</dbReference>
<dbReference type="AlphaFoldDB" id="A0A250JHG4"/>
<organism evidence="3 4">
    <name type="scientific">Cystobacter fuscus</name>
    <dbReference type="NCBI Taxonomy" id="43"/>
    <lineage>
        <taxon>Bacteria</taxon>
        <taxon>Pseudomonadati</taxon>
        <taxon>Myxococcota</taxon>
        <taxon>Myxococcia</taxon>
        <taxon>Myxococcales</taxon>
        <taxon>Cystobacterineae</taxon>
        <taxon>Archangiaceae</taxon>
        <taxon>Cystobacter</taxon>
    </lineage>
</organism>
<feature type="region of interest" description="Disordered" evidence="1">
    <location>
        <begin position="265"/>
        <end position="298"/>
    </location>
</feature>
<dbReference type="EMBL" id="CP022098">
    <property type="protein sequence ID" value="ATB42927.1"/>
    <property type="molecule type" value="Genomic_DNA"/>
</dbReference>
<dbReference type="Proteomes" id="UP000217257">
    <property type="component" value="Chromosome"/>
</dbReference>
<dbReference type="RefSeq" id="WP_095990413.1">
    <property type="nucleotide sequence ID" value="NZ_CP022098.1"/>
</dbReference>
<dbReference type="Pfam" id="PF06812">
    <property type="entry name" value="ImpA_N"/>
    <property type="match status" value="1"/>
</dbReference>
<dbReference type="PANTHER" id="PTHR37951">
    <property type="entry name" value="CYTOPLASMIC PROTEIN-RELATED"/>
    <property type="match status" value="1"/>
</dbReference>
<evidence type="ECO:0000256" key="1">
    <source>
        <dbReference type="SAM" id="MobiDB-lite"/>
    </source>
</evidence>
<dbReference type="NCBIfam" id="TIGR03363">
    <property type="entry name" value="VI_chp_8"/>
    <property type="match status" value="1"/>
</dbReference>
<protein>
    <recommendedName>
        <fullName evidence="2">ImpA N-terminal domain-containing protein</fullName>
    </recommendedName>
</protein>
<evidence type="ECO:0000313" key="4">
    <source>
        <dbReference type="Proteomes" id="UP000217257"/>
    </source>
</evidence>
<dbReference type="KEGG" id="cfus:CYFUS_008406"/>
<evidence type="ECO:0000313" key="3">
    <source>
        <dbReference type="EMBL" id="ATB42927.1"/>
    </source>
</evidence>
<name>A0A250JHG4_9BACT</name>
<feature type="region of interest" description="Disordered" evidence="1">
    <location>
        <begin position="1"/>
        <end position="20"/>
    </location>
</feature>
<dbReference type="InterPro" id="IPR017740">
    <property type="entry name" value="TssA-like"/>
</dbReference>
<proteinExistence type="predicted"/>
<accession>A0A250JHG4</accession>
<dbReference type="PANTHER" id="PTHR37951:SF1">
    <property type="entry name" value="TYPE VI SECRETION SYSTEM COMPONENT TSSA1"/>
    <property type="match status" value="1"/>
</dbReference>
<sequence length="369" mass="40511">MDDMPSAAPPDLELLLRPISPDAPSGRGLRYEPLYDQIREARREDDPTLPQGVWQTSLKRANWAQVAELCLRTLAHESKDLQLAAWLTEAWGIQQGFPGVERGLRLTTALVERFWDSLWPALEEGDEEARLAPLAWLDDKLPLVLARVPLVKTRAPGAVSHDFADWQRILHHEKQRGTREEAPAEGEANANEATSSPLTRDIFLGTAAQMPTSAVDALARQVAAALEASSALEQSLDSRLGRTSAVLRRTRSVLGDIQALAATLRADSSRGEEPGEMTGTPPDTEALAAASGTGRPPRAIRSREEAYQLLTLASDYLRRTEPHSPVAYLVKRAVSWGQMPLHQLLAELVPDSSNLETIQSLLGMKPEKQ</sequence>
<reference evidence="3 4" key="1">
    <citation type="submission" date="2017-06" db="EMBL/GenBank/DDBJ databases">
        <title>Sequencing and comparative analysis of myxobacterial genomes.</title>
        <authorList>
            <person name="Rupp O."/>
            <person name="Goesmann A."/>
            <person name="Sogaard-Andersen L."/>
        </authorList>
    </citation>
    <scope>NUCLEOTIDE SEQUENCE [LARGE SCALE GENOMIC DNA]</scope>
    <source>
        <strain evidence="3 4">DSM 52655</strain>
    </source>
</reference>
<feature type="region of interest" description="Disordered" evidence="1">
    <location>
        <begin position="174"/>
        <end position="197"/>
    </location>
</feature>
<gene>
    <name evidence="3" type="ORF">CYFUS_008406</name>
</gene>
<feature type="domain" description="ImpA N-terminal" evidence="2">
    <location>
        <begin position="16"/>
        <end position="138"/>
    </location>
</feature>
<evidence type="ECO:0000259" key="2">
    <source>
        <dbReference type="Pfam" id="PF06812"/>
    </source>
</evidence>